<accession>A0AAU9NH78</accession>
<dbReference type="EMBL" id="CAKMRJ010004445">
    <property type="protein sequence ID" value="CAH1437053.1"/>
    <property type="molecule type" value="Genomic_DNA"/>
</dbReference>
<keyword evidence="3" id="KW-1185">Reference proteome</keyword>
<evidence type="ECO:0000313" key="3">
    <source>
        <dbReference type="Proteomes" id="UP001157418"/>
    </source>
</evidence>
<dbReference type="Proteomes" id="UP001157418">
    <property type="component" value="Unassembled WGS sequence"/>
</dbReference>
<gene>
    <name evidence="2" type="ORF">LVIROSA_LOCUS23397</name>
</gene>
<comment type="caution">
    <text evidence="2">The sequence shown here is derived from an EMBL/GenBank/DDBJ whole genome shotgun (WGS) entry which is preliminary data.</text>
</comment>
<dbReference type="AlphaFoldDB" id="A0AAU9NH78"/>
<feature type="region of interest" description="Disordered" evidence="1">
    <location>
        <begin position="45"/>
        <end position="67"/>
    </location>
</feature>
<sequence length="198" mass="22893">MRATRSTSFKSKFTNTTKNALILDDDDDFVSPTPMFAETIVIPSTSVKKKKRQQSSRSTPEKKKPRPLNVLIEERLLMSKRKLDKAFAAILEHSYGKLLSEKSNMEVALKHGLQKFPESKVLKKWVTKKNELFNENDFVKENDNEKDIPYHGKEVVEYQRDLSPIRGVVRKSKDIDEGCSYVEPRMENEVTHDDLTMT</sequence>
<reference evidence="2 3" key="1">
    <citation type="submission" date="2022-01" db="EMBL/GenBank/DDBJ databases">
        <authorList>
            <person name="Xiong W."/>
            <person name="Schranz E."/>
        </authorList>
    </citation>
    <scope>NUCLEOTIDE SEQUENCE [LARGE SCALE GENOMIC DNA]</scope>
</reference>
<evidence type="ECO:0000256" key="1">
    <source>
        <dbReference type="SAM" id="MobiDB-lite"/>
    </source>
</evidence>
<organism evidence="2 3">
    <name type="scientific">Lactuca virosa</name>
    <dbReference type="NCBI Taxonomy" id="75947"/>
    <lineage>
        <taxon>Eukaryota</taxon>
        <taxon>Viridiplantae</taxon>
        <taxon>Streptophyta</taxon>
        <taxon>Embryophyta</taxon>
        <taxon>Tracheophyta</taxon>
        <taxon>Spermatophyta</taxon>
        <taxon>Magnoliopsida</taxon>
        <taxon>eudicotyledons</taxon>
        <taxon>Gunneridae</taxon>
        <taxon>Pentapetalae</taxon>
        <taxon>asterids</taxon>
        <taxon>campanulids</taxon>
        <taxon>Asterales</taxon>
        <taxon>Asteraceae</taxon>
        <taxon>Cichorioideae</taxon>
        <taxon>Cichorieae</taxon>
        <taxon>Lactucinae</taxon>
        <taxon>Lactuca</taxon>
    </lineage>
</organism>
<evidence type="ECO:0000313" key="2">
    <source>
        <dbReference type="EMBL" id="CAH1437053.1"/>
    </source>
</evidence>
<name>A0AAU9NH78_9ASTR</name>
<proteinExistence type="predicted"/>
<protein>
    <submittedName>
        <fullName evidence="2">Uncharacterized protein</fullName>
    </submittedName>
</protein>